<dbReference type="Pfam" id="PF03348">
    <property type="entry name" value="Serinc"/>
    <property type="match status" value="1"/>
</dbReference>
<feature type="transmembrane region" description="Helical" evidence="9">
    <location>
        <begin position="805"/>
        <end position="825"/>
    </location>
</feature>
<name>W3VLJ4_MOEAP</name>
<dbReference type="GO" id="GO:0007034">
    <property type="term" value="P:vacuolar transport"/>
    <property type="evidence" value="ECO:0007669"/>
    <property type="project" value="TreeGrafter"/>
</dbReference>
<evidence type="ECO:0000256" key="7">
    <source>
        <dbReference type="ARBA" id="ARBA00023136"/>
    </source>
</evidence>
<evidence type="ECO:0000256" key="6">
    <source>
        <dbReference type="ARBA" id="ARBA00022989"/>
    </source>
</evidence>
<dbReference type="OrthoDB" id="1666796at2759"/>
<evidence type="ECO:0000256" key="2">
    <source>
        <dbReference type="ARBA" id="ARBA00005227"/>
    </source>
</evidence>
<feature type="transmembrane region" description="Helical" evidence="9">
    <location>
        <begin position="975"/>
        <end position="995"/>
    </location>
</feature>
<reference evidence="11 12" key="1">
    <citation type="journal article" date="2014" name="Genome Announc.">
        <title>Genome sequence of the basidiomycetous fungus Pseudozyma aphidis DSM70725, an efficient producer of biosurfactant mannosylerythritol lipids.</title>
        <authorList>
            <person name="Lorenz S."/>
            <person name="Guenther M."/>
            <person name="Grumaz C."/>
            <person name="Rupp S."/>
            <person name="Zibek S."/>
            <person name="Sohn K."/>
        </authorList>
    </citation>
    <scope>NUCLEOTIDE SEQUENCE [LARGE SCALE GENOMIC DNA]</scope>
    <source>
        <strain evidence="12">ATCC 32657 / CBS 517.83 / DSM 70725 / JCM 10318 / NBRC 10182 / NRRL Y-7954 / St-0401</strain>
    </source>
</reference>
<keyword evidence="6 9" id="KW-1133">Transmembrane helix</keyword>
<feature type="region of interest" description="Disordered" evidence="8">
    <location>
        <begin position="1045"/>
        <end position="1082"/>
    </location>
</feature>
<dbReference type="PANTHER" id="PTHR10766:SF111">
    <property type="entry name" value="TRANSMEMBRANE 9 SUPERFAMILY MEMBER 2"/>
    <property type="match status" value="1"/>
</dbReference>
<dbReference type="Pfam" id="PF02990">
    <property type="entry name" value="EMP70"/>
    <property type="match status" value="1"/>
</dbReference>
<evidence type="ECO:0000256" key="1">
    <source>
        <dbReference type="ARBA" id="ARBA00004141"/>
    </source>
</evidence>
<evidence type="ECO:0000313" key="12">
    <source>
        <dbReference type="Proteomes" id="UP000019462"/>
    </source>
</evidence>
<evidence type="ECO:0000256" key="4">
    <source>
        <dbReference type="ARBA" id="ARBA00022692"/>
    </source>
</evidence>
<feature type="transmembrane region" description="Helical" evidence="9">
    <location>
        <begin position="942"/>
        <end position="963"/>
    </location>
</feature>
<protein>
    <recommendedName>
        <fullName evidence="13">Transmembrane 9 superfamily member</fullName>
    </recommendedName>
</protein>
<evidence type="ECO:0008006" key="13">
    <source>
        <dbReference type="Google" id="ProtNLM"/>
    </source>
</evidence>
<dbReference type="EMBL" id="AWNI01000014">
    <property type="protein sequence ID" value="ETS61667.1"/>
    <property type="molecule type" value="Genomic_DNA"/>
</dbReference>
<feature type="transmembrane region" description="Helical" evidence="9">
    <location>
        <begin position="912"/>
        <end position="936"/>
    </location>
</feature>
<sequence length="1219" mass="133723">MRGTTALAALAVALALPLQAAAWYLPGSAPHSYKQGDQVPFSVNALQAKAFTSQIKGVLKYDYYDPRFQFCTPDGGPEAQSENLGSVLFGDRIYSSPVQGVMLKDEVCKQMCRTTITPENAAFINDRIREEYAVNWMVDGLPVAESRREIKTHEEFLSLGFALGSLQDEHFQQYDPPALHNHYDIYIDYHKRGPDEYRVVGARIYPLSKDSLTGVAAGQPADCKAANPLQLSNATSTGVAYTYSVRWRESSTPWATRWDAYLKVFDPRIHWLALINSIVIVSFLCMMVAIVVARSISRDIHRYNAIDMNEDVQEDFGWKLVHGEVFRPPGRPMLLSIFIGSGSQLVAMAAVTLVFALLGFLSPSNRGSLATVMIVTWTLFGSIAGFVSSKVYASLGGEYWKQNIVLTAMLFPSLVFSLVLLLNFFLIFSGSSGAVPFGTLLALVALWFLINVPLTAVGAMLGIRSGGFTHPVKPNSIPRQIPYQHTWYLRPLPSAMIAGILIFASAFLEILFILNSMFGTKIYYAFGFLALAFIITAVTSATVTILFTYFHLCSEDYRWHWRAFVTGGSGAIWFFVYGLFFWATRLELPGLANKVLFLGYLSILSLLFFTLFGAIGFLATYAALRRIYSAIRVDYPTSISPASISPASISSPLASIQPATTLSPQLQIRAANSSVTFFIAGACLLANPAHRSCATDSCATEPFQIAMGVALSLPFLGGGLASIASSCVAGLAFFCTSTAASAFFKSCNCQSSIATRVGFAIIFCLDALLAWLSLTGFMMHKIEEWSYNYIKMDCKDKDRCYGVLAVHRITFALSLFHFILGMLLIGVKDTRTKRAAIQNGWWGPKVLLWLLLTLLMFFIPNGFFVFWANYFSLILASVFIVVGLVLLVDFAHSWSETCLDRWEQTESDFWKLTLIGSTLGMYAATIALTGVLYGFFASSGCSLNQFFISLNLGLIVVLTLLSISPKVQEANPRSGLAQSSMVAAYCTYLIASAVMNRDNAECNPITRGRGGSAKTTTVVIGAVFTFLAIAYSTSRAATQSTTLVGKRRAALNESRPPSGYGPLATRDSLDYSSTGVVSDQPTKKDSLRIQALMAAVEAGAIPASALDEEEDDDEIETRSELGAADESDDERQGTRYNYSFFHFVFAIAACYTAMLLTDWRFVRLGGPSPDPSEDGAPIAYIGRSTTAMWMRVVSSWLCIAIYTWSLVAPVILPDRFGFD</sequence>
<evidence type="ECO:0000256" key="9">
    <source>
        <dbReference type="SAM" id="Phobius"/>
    </source>
</evidence>
<dbReference type="InterPro" id="IPR005016">
    <property type="entry name" value="TDE1/TMS"/>
</dbReference>
<dbReference type="HOGENOM" id="CLU_268857_0_0_1"/>
<feature type="chain" id="PRO_5004834660" description="Transmembrane 9 superfamily member" evidence="10">
    <location>
        <begin position="23"/>
        <end position="1219"/>
    </location>
</feature>
<feature type="transmembrane region" description="Helical" evidence="9">
    <location>
        <begin position="440"/>
        <end position="463"/>
    </location>
</feature>
<feature type="transmembrane region" description="Helical" evidence="9">
    <location>
        <begin position="595"/>
        <end position="624"/>
    </location>
</feature>
<dbReference type="AlphaFoldDB" id="W3VLJ4"/>
<feature type="transmembrane region" description="Helical" evidence="9">
    <location>
        <begin position="873"/>
        <end position="891"/>
    </location>
</feature>
<feature type="transmembrane region" description="Helical" evidence="9">
    <location>
        <begin position="846"/>
        <end position="867"/>
    </location>
</feature>
<evidence type="ECO:0000256" key="8">
    <source>
        <dbReference type="SAM" id="MobiDB-lite"/>
    </source>
</evidence>
<feature type="transmembrane region" description="Helical" evidence="9">
    <location>
        <begin position="709"/>
        <end position="736"/>
    </location>
</feature>
<feature type="transmembrane region" description="Helical" evidence="9">
    <location>
        <begin position="495"/>
        <end position="516"/>
    </location>
</feature>
<feature type="transmembrane region" description="Helical" evidence="9">
    <location>
        <begin position="1193"/>
        <end position="1212"/>
    </location>
</feature>
<comment type="subcellular location">
    <subcellularLocation>
        <location evidence="1">Membrane</location>
        <topology evidence="1">Multi-pass membrane protein</topology>
    </subcellularLocation>
</comment>
<feature type="signal peptide" evidence="10">
    <location>
        <begin position="1"/>
        <end position="22"/>
    </location>
</feature>
<evidence type="ECO:0000256" key="3">
    <source>
        <dbReference type="ARBA" id="ARBA00006665"/>
    </source>
</evidence>
<keyword evidence="7 9" id="KW-0472">Membrane</keyword>
<feature type="region of interest" description="Disordered" evidence="8">
    <location>
        <begin position="1103"/>
        <end position="1128"/>
    </location>
</feature>
<keyword evidence="12" id="KW-1185">Reference proteome</keyword>
<feature type="transmembrane region" description="Helical" evidence="9">
    <location>
        <begin position="1015"/>
        <end position="1033"/>
    </location>
</feature>
<keyword evidence="4 9" id="KW-0812">Transmembrane</keyword>
<feature type="transmembrane region" description="Helical" evidence="9">
    <location>
        <begin position="404"/>
        <end position="428"/>
    </location>
</feature>
<evidence type="ECO:0000313" key="11">
    <source>
        <dbReference type="EMBL" id="ETS61667.1"/>
    </source>
</evidence>
<feature type="compositionally biased region" description="Acidic residues" evidence="8">
    <location>
        <begin position="1106"/>
        <end position="1115"/>
    </location>
</feature>
<dbReference type="GO" id="GO:0016020">
    <property type="term" value="C:membrane"/>
    <property type="evidence" value="ECO:0007669"/>
    <property type="project" value="UniProtKB-SubCell"/>
</dbReference>
<evidence type="ECO:0000256" key="10">
    <source>
        <dbReference type="SAM" id="SignalP"/>
    </source>
</evidence>
<evidence type="ECO:0000256" key="5">
    <source>
        <dbReference type="ARBA" id="ARBA00022729"/>
    </source>
</evidence>
<feature type="compositionally biased region" description="Polar residues" evidence="8">
    <location>
        <begin position="1070"/>
        <end position="1080"/>
    </location>
</feature>
<gene>
    <name evidence="11" type="ORF">PaG_04165</name>
</gene>
<feature type="transmembrane region" description="Helical" evidence="9">
    <location>
        <begin position="561"/>
        <end position="583"/>
    </location>
</feature>
<feature type="transmembrane region" description="Helical" evidence="9">
    <location>
        <begin position="367"/>
        <end position="392"/>
    </location>
</feature>
<feature type="transmembrane region" description="Helical" evidence="9">
    <location>
        <begin position="1140"/>
        <end position="1162"/>
    </location>
</feature>
<dbReference type="InterPro" id="IPR004240">
    <property type="entry name" value="EMP70"/>
</dbReference>
<comment type="similarity">
    <text evidence="2">Belongs to the nonaspanin (TM9SF) (TC 9.A.2) family.</text>
</comment>
<comment type="caution">
    <text evidence="11">The sequence shown here is derived from an EMBL/GenBank/DDBJ whole genome shotgun (WGS) entry which is preliminary data.</text>
</comment>
<comment type="similarity">
    <text evidence="3">Belongs to the TDE1 family.</text>
</comment>
<dbReference type="GO" id="GO:0072657">
    <property type="term" value="P:protein localization to membrane"/>
    <property type="evidence" value="ECO:0007669"/>
    <property type="project" value="TreeGrafter"/>
</dbReference>
<feature type="transmembrane region" description="Helical" evidence="9">
    <location>
        <begin position="757"/>
        <end position="779"/>
    </location>
</feature>
<feature type="transmembrane region" description="Helical" evidence="9">
    <location>
        <begin position="334"/>
        <end position="361"/>
    </location>
</feature>
<feature type="transmembrane region" description="Helical" evidence="9">
    <location>
        <begin position="271"/>
        <end position="293"/>
    </location>
</feature>
<dbReference type="Proteomes" id="UP000019462">
    <property type="component" value="Unassembled WGS sequence"/>
</dbReference>
<organism evidence="11 12">
    <name type="scientific">Moesziomyces aphidis</name>
    <name type="common">Pseudozyma aphidis</name>
    <dbReference type="NCBI Taxonomy" id="84754"/>
    <lineage>
        <taxon>Eukaryota</taxon>
        <taxon>Fungi</taxon>
        <taxon>Dikarya</taxon>
        <taxon>Basidiomycota</taxon>
        <taxon>Ustilaginomycotina</taxon>
        <taxon>Ustilaginomycetes</taxon>
        <taxon>Ustilaginales</taxon>
        <taxon>Ustilaginaceae</taxon>
        <taxon>Moesziomyces</taxon>
    </lineage>
</organism>
<proteinExistence type="inferred from homology"/>
<accession>W3VLJ4</accession>
<feature type="transmembrane region" description="Helical" evidence="9">
    <location>
        <begin position="522"/>
        <end position="549"/>
    </location>
</feature>
<dbReference type="GO" id="GO:0005737">
    <property type="term" value="C:cytoplasm"/>
    <property type="evidence" value="ECO:0007669"/>
    <property type="project" value="UniProtKB-ARBA"/>
</dbReference>
<keyword evidence="5 10" id="KW-0732">Signal</keyword>
<dbReference type="PANTHER" id="PTHR10766">
    <property type="entry name" value="TRANSMEMBRANE 9 SUPERFAMILY PROTEIN"/>
    <property type="match status" value="1"/>
</dbReference>